<dbReference type="GO" id="GO:0016757">
    <property type="term" value="F:glycosyltransferase activity"/>
    <property type="evidence" value="ECO:0007669"/>
    <property type="project" value="UniProtKB-ARBA"/>
</dbReference>
<dbReference type="InterPro" id="IPR010610">
    <property type="entry name" value="EryCIII-like_C"/>
</dbReference>
<dbReference type="PANTHER" id="PTHR21015:SF22">
    <property type="entry name" value="GLYCOSYLTRANSFERASE"/>
    <property type="match status" value="1"/>
</dbReference>
<protein>
    <recommendedName>
        <fullName evidence="1">Erythromycin biosynthesis protein CIII-like C-terminal domain-containing protein</fullName>
    </recommendedName>
</protein>
<evidence type="ECO:0000313" key="3">
    <source>
        <dbReference type="Proteomes" id="UP001140453"/>
    </source>
</evidence>
<comment type="caution">
    <text evidence="2">The sequence shown here is derived from an EMBL/GenBank/DDBJ whole genome shotgun (WGS) entry which is preliminary data.</text>
</comment>
<dbReference type="SUPFAM" id="SSF53756">
    <property type="entry name" value="UDP-Glycosyltransferase/glycogen phosphorylase"/>
    <property type="match status" value="1"/>
</dbReference>
<gene>
    <name evidence="2" type="ORF">N0V93_002755</name>
</gene>
<evidence type="ECO:0000313" key="2">
    <source>
        <dbReference type="EMBL" id="KAJ4393543.1"/>
    </source>
</evidence>
<name>A0A9W8YY54_9PEZI</name>
<dbReference type="OrthoDB" id="5835829at2759"/>
<sequence>MADSFKPAVLYAAPPREGHMRPALQICSYLVARGFDVTLLGSQRWKPTIEATGAYFGPVIGLWNSLDDRSRWPSIALQQDAKLRLRAALGDGFTMLLPSGFQSLFLSLMEMRRRLGKRKIVILTDTCFAGTMCFKLDTDLPPEFEDSVGDISLLGIGVVPSHWVSPERPPWGSGLPFDNSPAGRERNMKAHAEAYNQEAEDRARMILTMLDCRKPLDDVLKPYAKEGLRRPLWDAVSVINDTTLQMGLASLEYPADDWPSHMKFAGHLPRLETVEDTLIYPNWWDEITSNSPKAMPMKEARKRIVFVAQGTEILDYNKLIVPTIRGLADRSDLIVIAVLCVRGGNLDRYLNEFPDGVIPSNVHVLDYFPYDAALAHADLFISNSGYGGLTHAIANAVPMLQNGDDFDKADIGRRVEYAGLGTYLGGPPPTPDMVAEAVDELFSNDKYKRRAQELRAEAEAESPLEAVEREIMALA</sequence>
<dbReference type="PANTHER" id="PTHR21015">
    <property type="entry name" value="UDP-N-ACETYLGLUCOSAMINE--N-ACETYLMURAMYL-(PENTAPEPTIDE) PYROPHOSPHORYL-UNDECAPRENOL N-ACETYLGLUCOSAMINE TRANSFERASE 1"/>
    <property type="match status" value="1"/>
</dbReference>
<proteinExistence type="predicted"/>
<organism evidence="2 3">
    <name type="scientific">Gnomoniopsis smithogilvyi</name>
    <dbReference type="NCBI Taxonomy" id="1191159"/>
    <lineage>
        <taxon>Eukaryota</taxon>
        <taxon>Fungi</taxon>
        <taxon>Dikarya</taxon>
        <taxon>Ascomycota</taxon>
        <taxon>Pezizomycotina</taxon>
        <taxon>Sordariomycetes</taxon>
        <taxon>Sordariomycetidae</taxon>
        <taxon>Diaporthales</taxon>
        <taxon>Gnomoniaceae</taxon>
        <taxon>Gnomoniopsis</taxon>
    </lineage>
</organism>
<accession>A0A9W8YY54</accession>
<dbReference type="AlphaFoldDB" id="A0A9W8YY54"/>
<dbReference type="EMBL" id="JAPEVB010000002">
    <property type="protein sequence ID" value="KAJ4393543.1"/>
    <property type="molecule type" value="Genomic_DNA"/>
</dbReference>
<keyword evidence="3" id="KW-1185">Reference proteome</keyword>
<dbReference type="Gene3D" id="3.40.50.2000">
    <property type="entry name" value="Glycogen Phosphorylase B"/>
    <property type="match status" value="2"/>
</dbReference>
<evidence type="ECO:0000259" key="1">
    <source>
        <dbReference type="Pfam" id="PF06722"/>
    </source>
</evidence>
<feature type="domain" description="Erythromycin biosynthesis protein CIII-like C-terminal" evidence="1">
    <location>
        <begin position="357"/>
        <end position="468"/>
    </location>
</feature>
<dbReference type="Proteomes" id="UP001140453">
    <property type="component" value="Unassembled WGS sequence"/>
</dbReference>
<reference evidence="2" key="1">
    <citation type="submission" date="2022-10" db="EMBL/GenBank/DDBJ databases">
        <title>Tapping the CABI collections for fungal endophytes: first genome assemblies for Collariella, Neodidymelliopsis, Ascochyta clinopodiicola, Didymella pomorum, Didymosphaeria variabile, Neocosmospora piperis and Neocucurbitaria cava.</title>
        <authorList>
            <person name="Hill R."/>
        </authorList>
    </citation>
    <scope>NUCLEOTIDE SEQUENCE</scope>
    <source>
        <strain evidence="2">IMI 355082</strain>
    </source>
</reference>
<dbReference type="Pfam" id="PF06722">
    <property type="entry name" value="EryCIII-like_C"/>
    <property type="match status" value="1"/>
</dbReference>